<keyword evidence="2" id="KW-1185">Reference proteome</keyword>
<proteinExistence type="predicted"/>
<dbReference type="SUPFAM" id="SSF53448">
    <property type="entry name" value="Nucleotide-diphospho-sugar transferases"/>
    <property type="match status" value="1"/>
</dbReference>
<reference evidence="1" key="1">
    <citation type="submission" date="2023-10" db="EMBL/GenBank/DDBJ databases">
        <authorList>
            <person name="Chen Y."/>
            <person name="Shah S."/>
            <person name="Dougan E. K."/>
            <person name="Thang M."/>
            <person name="Chan C."/>
        </authorList>
    </citation>
    <scope>NUCLEOTIDE SEQUENCE [LARGE SCALE GENOMIC DNA]</scope>
</reference>
<feature type="non-terminal residue" evidence="1">
    <location>
        <position position="1"/>
    </location>
</feature>
<name>A0ABN9RYW7_9DINO</name>
<evidence type="ECO:0000313" key="1">
    <source>
        <dbReference type="EMBL" id="CAK0824612.1"/>
    </source>
</evidence>
<dbReference type="EMBL" id="CAUYUJ010008669">
    <property type="protein sequence ID" value="CAK0824612.1"/>
    <property type="molecule type" value="Genomic_DNA"/>
</dbReference>
<protein>
    <recommendedName>
        <fullName evidence="3">Nucleotide-diphospho-sugar transferase domain-containing protein</fullName>
    </recommendedName>
</protein>
<organism evidence="1 2">
    <name type="scientific">Prorocentrum cordatum</name>
    <dbReference type="NCBI Taxonomy" id="2364126"/>
    <lineage>
        <taxon>Eukaryota</taxon>
        <taxon>Sar</taxon>
        <taxon>Alveolata</taxon>
        <taxon>Dinophyceae</taxon>
        <taxon>Prorocentrales</taxon>
        <taxon>Prorocentraceae</taxon>
        <taxon>Prorocentrum</taxon>
    </lineage>
</organism>
<comment type="caution">
    <text evidence="1">The sequence shown here is derived from an EMBL/GenBank/DDBJ whole genome shotgun (WGS) entry which is preliminary data.</text>
</comment>
<gene>
    <name evidence="1" type="ORF">PCOR1329_LOCUS24986</name>
</gene>
<dbReference type="InterPro" id="IPR029044">
    <property type="entry name" value="Nucleotide-diphossugar_trans"/>
</dbReference>
<accession>A0ABN9RYW7</accession>
<evidence type="ECO:0008006" key="3">
    <source>
        <dbReference type="Google" id="ProtNLM"/>
    </source>
</evidence>
<dbReference type="Proteomes" id="UP001189429">
    <property type="component" value="Unassembled WGS sequence"/>
</dbReference>
<evidence type="ECO:0000313" key="2">
    <source>
        <dbReference type="Proteomes" id="UP001189429"/>
    </source>
</evidence>
<sequence length="344" mass="38093">ARQLAVEALPYAGLSEEVEAALREQEGGTCLLSIAVGRSYIEAAKLAGRTKAAYAKKAGYRNLFFYFDDPHQFNEWCRGTGLGSKFQWEDKQWTHSTLLKYCAVSAAINENGCDKVLFTDADALIINFDITVGFDWPGASRSQRDGPHSLWAFAQWPEGFDSSWKPNVEVVPRDSKWCTYGMDVAAPASSSPGSCGSYARFASCLNTGVFVMDNSQASKDFVHQVVRTLLEITQDGCSTASLNPWGLDQCKLSHGDQCIAACSIRNAASNANLDDQNVTVPEEFMCLDTTARPRLQETYQLRHDYPVPHSDTFVVNCIGDDKVKCINTVMMKFPHLAEFADDDW</sequence>